<gene>
    <name evidence="9" type="primary">VPS52</name>
    <name evidence="9" type="ORF">CAAN4_G00848</name>
</gene>
<dbReference type="PANTHER" id="PTHR14190:SF7">
    <property type="entry name" value="VACUOLAR PROTEIN SORTING-ASSOCIATED PROTEIN 52 HOMOLOG"/>
    <property type="match status" value="1"/>
</dbReference>
<evidence type="ECO:0000256" key="6">
    <source>
        <dbReference type="SAM" id="MobiDB-lite"/>
    </source>
</evidence>
<evidence type="ECO:0000256" key="3">
    <source>
        <dbReference type="ARBA" id="ARBA00022448"/>
    </source>
</evidence>
<keyword evidence="4" id="KW-0653">Protein transport</keyword>
<evidence type="ECO:0000256" key="2">
    <source>
        <dbReference type="ARBA" id="ARBA00008180"/>
    </source>
</evidence>
<keyword evidence="10" id="KW-1185">Reference proteome</keyword>
<feature type="domain" description="Vps52 C-terminal" evidence="8">
    <location>
        <begin position="496"/>
        <end position="659"/>
    </location>
</feature>
<dbReference type="PANTHER" id="PTHR14190">
    <property type="entry name" value="SUPPRESSOR OF ACTIN MUTATIONS 2/VACUOLAR PROTEIN SORTING 52"/>
    <property type="match status" value="1"/>
</dbReference>
<dbReference type="InterPro" id="IPR007258">
    <property type="entry name" value="Vps52"/>
</dbReference>
<accession>A0ABP0EHU2</accession>
<evidence type="ECO:0000259" key="7">
    <source>
        <dbReference type="Pfam" id="PF04129"/>
    </source>
</evidence>
<evidence type="ECO:0000259" key="8">
    <source>
        <dbReference type="Pfam" id="PF20655"/>
    </source>
</evidence>
<comment type="subcellular location">
    <subcellularLocation>
        <location evidence="1">Golgi apparatus</location>
        <location evidence="1">trans-Golgi network</location>
    </subcellularLocation>
</comment>
<sequence length="676" mass="76247">MTSLSILQQILPVEEKDNNPGTNPIELKTLSQYAKSVKNPPHSLEQLRSSLDPINRALDATPEELYSLIDQFEQHKQDIESQKQKLLPIQTILSQFNSDLKQLSSSLISSREKSTQLSQDLYSQNDLTERLNPIILDLMVPPDIVKSIMKAPIDPEWLENLRFLTEKSQLVKSDTNPYKGSKALEELEEAIVVLTAKCVERIRDHIIGQVKLLRSSSTHTSSQQIQKDLLLVKEIYPFLFQHHEELAKQLRLAYTYTMKWYYETKFAKYIYALQKLRLRHVNNTLVLGSLSTKEDKSGVFGFGLKGWFNGSTGAAPSSASSTSQLMNTPDSTMSPQSPQTHKILMSEYLPSIEKRMTILQPAEEGEPDQAIPSQIAETTPFAYWLEFLYKQWSVALIDNVIVEYLFMVDFFYFGDEKFDEMESKKNWSDIMFSNVFKIGHGFVNWLITHQPSMFLPGRGTTNNRVVSSTLAASQAVVGGVSGGSSNGGVGGANVGSCDAYAILLIIRMVQNHQSALHNEFHVPIADEYLNSLLLLLWPHFTKIIDLNCESMKRSVLHSKVGGSVVGVNLAPVGVTQQFAQFLVGLLKLAHAGGTDDTTFQGEPLFISIRRLRNDFESVLTKVSNSMFAKKNGKEKELFLFNNYFLVVNILKNETMGDKLFEEEITHFEMLCQAYKS</sequence>
<dbReference type="EMBL" id="OZ004259">
    <property type="protein sequence ID" value="CAK7915779.1"/>
    <property type="molecule type" value="Genomic_DNA"/>
</dbReference>
<evidence type="ECO:0000256" key="1">
    <source>
        <dbReference type="ARBA" id="ARBA00004601"/>
    </source>
</evidence>
<feature type="domain" description="Vps52 coiled-coil" evidence="7">
    <location>
        <begin position="71"/>
        <end position="239"/>
    </location>
</feature>
<dbReference type="Proteomes" id="UP001497600">
    <property type="component" value="Chromosome G"/>
</dbReference>
<evidence type="ECO:0000256" key="5">
    <source>
        <dbReference type="ARBA" id="ARBA00023034"/>
    </source>
</evidence>
<comment type="similarity">
    <text evidence="2">Belongs to the VPS52 family.</text>
</comment>
<reference evidence="9 10" key="1">
    <citation type="submission" date="2024-01" db="EMBL/GenBank/DDBJ databases">
        <authorList>
            <consortium name="Genoscope - CEA"/>
            <person name="William W."/>
        </authorList>
    </citation>
    <scope>NUCLEOTIDE SEQUENCE [LARGE SCALE GENOMIC DNA]</scope>
    <source>
        <strain evidence="9 10">29B2s-10</strain>
    </source>
</reference>
<dbReference type="Pfam" id="PF20655">
    <property type="entry name" value="Vps52_C"/>
    <property type="match status" value="2"/>
</dbReference>
<protein>
    <submittedName>
        <fullName evidence="9">Vacuolar protein sorting-associated protein 52</fullName>
    </submittedName>
</protein>
<evidence type="ECO:0000256" key="4">
    <source>
        <dbReference type="ARBA" id="ARBA00022927"/>
    </source>
</evidence>
<dbReference type="Pfam" id="PF04129">
    <property type="entry name" value="Vps52_CC"/>
    <property type="match status" value="1"/>
</dbReference>
<name>A0ABP0EHU2_9ASCO</name>
<dbReference type="InterPro" id="IPR048361">
    <property type="entry name" value="Vps52_C"/>
</dbReference>
<feature type="domain" description="Vps52 C-terminal" evidence="8">
    <location>
        <begin position="351"/>
        <end position="421"/>
    </location>
</feature>
<evidence type="ECO:0000313" key="9">
    <source>
        <dbReference type="EMBL" id="CAK7915779.1"/>
    </source>
</evidence>
<proteinExistence type="inferred from homology"/>
<feature type="compositionally biased region" description="Polar residues" evidence="6">
    <location>
        <begin position="324"/>
        <end position="338"/>
    </location>
</feature>
<evidence type="ECO:0000313" key="10">
    <source>
        <dbReference type="Proteomes" id="UP001497600"/>
    </source>
</evidence>
<feature type="region of interest" description="Disordered" evidence="6">
    <location>
        <begin position="318"/>
        <end position="338"/>
    </location>
</feature>
<organism evidence="9 10">
    <name type="scientific">[Candida] anglica</name>
    <dbReference type="NCBI Taxonomy" id="148631"/>
    <lineage>
        <taxon>Eukaryota</taxon>
        <taxon>Fungi</taxon>
        <taxon>Dikarya</taxon>
        <taxon>Ascomycota</taxon>
        <taxon>Saccharomycotina</taxon>
        <taxon>Pichiomycetes</taxon>
        <taxon>Debaryomycetaceae</taxon>
        <taxon>Kurtzmaniella</taxon>
    </lineage>
</organism>
<keyword evidence="5" id="KW-0333">Golgi apparatus</keyword>
<dbReference type="InterPro" id="IPR048319">
    <property type="entry name" value="Vps52_CC"/>
</dbReference>
<keyword evidence="3" id="KW-0813">Transport</keyword>